<dbReference type="OMA" id="DIAVEYM"/>
<dbReference type="STRING" id="164328.H3GV78"/>
<dbReference type="EnsemblProtists" id="Phyra81212">
    <property type="protein sequence ID" value="Phyra81212"/>
    <property type="gene ID" value="Phyra81212"/>
</dbReference>
<dbReference type="eggNOG" id="ENOG502S48E">
    <property type="taxonomic scope" value="Eukaryota"/>
</dbReference>
<sequence>MSSPLLPSLVVMFAAFLAFAAGQSNLVQDGTTAGWPSLQFRFTIKRSAMEVHGESDFSVLANPIMSSLSDPSDNASVLYDTFTAFAEDDILYNYSLVDGVAYVSRGFLNGSSVNNPPVKCMGANILPPVNSIVAALSDAKPISTILTSNGSTIPCSSGNSFKTSVNGIDFGLCFSGSAGFTMYGSDMDITVEYVTKHMHIQAPTLSEDVKNTCEKVSSPSSVTSIGTSLLTGESIPSSATRELEAAFEFSLEESCSCQSMPRPCIFIHGLGVITEEKENLDSHAYWGNLTGHTPCCSSTKYAMLNTVNNSWTDDIQQQKVCDHVLEASDTSEGTTISDTIIITHSMGGLMLAGAIANERCSLASSATWVSTGAPMTGSMASNYFQESCKDETNRFMEKFVETTGYCPADDGIKSLAYQRESYSTAALDRAYTAAQKAYRQNVDAVMCSDAYSGILSSYQVGFWVLGSVVSHKSKKNDGMVEFHSCGGGFPASKFGNDYHDRFYRAKLNHYDVAFKAGDALLDKTKMPVKWFECLL</sequence>
<dbReference type="AlphaFoldDB" id="H3GV78"/>
<evidence type="ECO:0000313" key="3">
    <source>
        <dbReference type="Proteomes" id="UP000005238"/>
    </source>
</evidence>
<keyword evidence="3" id="KW-1185">Reference proteome</keyword>
<reference evidence="2" key="2">
    <citation type="submission" date="2015-06" db="UniProtKB">
        <authorList>
            <consortium name="EnsemblProtists"/>
        </authorList>
    </citation>
    <scope>IDENTIFICATION</scope>
    <source>
        <strain evidence="2">Pr102</strain>
    </source>
</reference>
<proteinExistence type="predicted"/>
<evidence type="ECO:0000256" key="1">
    <source>
        <dbReference type="SAM" id="SignalP"/>
    </source>
</evidence>
<dbReference type="VEuPathDB" id="FungiDB:KRP23_3826"/>
<organism evidence="2 3">
    <name type="scientific">Phytophthora ramorum</name>
    <name type="common">Sudden oak death agent</name>
    <dbReference type="NCBI Taxonomy" id="164328"/>
    <lineage>
        <taxon>Eukaryota</taxon>
        <taxon>Sar</taxon>
        <taxon>Stramenopiles</taxon>
        <taxon>Oomycota</taxon>
        <taxon>Peronosporomycetes</taxon>
        <taxon>Peronosporales</taxon>
        <taxon>Peronosporaceae</taxon>
        <taxon>Phytophthora</taxon>
    </lineage>
</organism>
<dbReference type="InParanoid" id="H3GV78"/>
<dbReference type="PANTHER" id="PTHR22538:SF1">
    <property type="entry name" value="VWFD DOMAIN-CONTAINING PROTEIN"/>
    <property type="match status" value="1"/>
</dbReference>
<name>H3GV78_PHYRM</name>
<protein>
    <recommendedName>
        <fullName evidence="4">GPI inositol-deacylase</fullName>
    </recommendedName>
</protein>
<dbReference type="VEuPathDB" id="FungiDB:KRP23_3682"/>
<dbReference type="InterPro" id="IPR029058">
    <property type="entry name" value="AB_hydrolase_fold"/>
</dbReference>
<feature type="signal peptide" evidence="1">
    <location>
        <begin position="1"/>
        <end position="22"/>
    </location>
</feature>
<dbReference type="HOGENOM" id="CLU_028087_0_0_1"/>
<feature type="chain" id="PRO_5003586931" description="GPI inositol-deacylase" evidence="1">
    <location>
        <begin position="23"/>
        <end position="535"/>
    </location>
</feature>
<dbReference type="EMBL" id="DS566054">
    <property type="status" value="NOT_ANNOTATED_CDS"/>
    <property type="molecule type" value="Genomic_DNA"/>
</dbReference>
<dbReference type="Proteomes" id="UP000005238">
    <property type="component" value="Unassembled WGS sequence"/>
</dbReference>
<reference evidence="3" key="1">
    <citation type="journal article" date="2006" name="Science">
        <title>Phytophthora genome sequences uncover evolutionary origins and mechanisms of pathogenesis.</title>
        <authorList>
            <person name="Tyler B.M."/>
            <person name="Tripathy S."/>
            <person name="Zhang X."/>
            <person name="Dehal P."/>
            <person name="Jiang R.H."/>
            <person name="Aerts A."/>
            <person name="Arredondo F.D."/>
            <person name="Baxter L."/>
            <person name="Bensasson D."/>
            <person name="Beynon J.L."/>
            <person name="Chapman J."/>
            <person name="Damasceno C.M."/>
            <person name="Dorrance A.E."/>
            <person name="Dou D."/>
            <person name="Dickerman A.W."/>
            <person name="Dubchak I.L."/>
            <person name="Garbelotto M."/>
            <person name="Gijzen M."/>
            <person name="Gordon S.G."/>
            <person name="Govers F."/>
            <person name="Grunwald N.J."/>
            <person name="Huang W."/>
            <person name="Ivors K.L."/>
            <person name="Jones R.W."/>
            <person name="Kamoun S."/>
            <person name="Krampis K."/>
            <person name="Lamour K.H."/>
            <person name="Lee M.K."/>
            <person name="McDonald W.H."/>
            <person name="Medina M."/>
            <person name="Meijer H.J."/>
            <person name="Nordberg E.K."/>
            <person name="Maclean D.J."/>
            <person name="Ospina-Giraldo M.D."/>
            <person name="Morris P.F."/>
            <person name="Phuntumart V."/>
            <person name="Putnam N.H."/>
            <person name="Rash S."/>
            <person name="Rose J.K."/>
            <person name="Sakihama Y."/>
            <person name="Salamov A.A."/>
            <person name="Savidor A."/>
            <person name="Scheuring C.F."/>
            <person name="Smith B.M."/>
            <person name="Sobral B.W."/>
            <person name="Terry A."/>
            <person name="Torto-Alalibo T.A."/>
            <person name="Win J."/>
            <person name="Xu Z."/>
            <person name="Zhang H."/>
            <person name="Grigoriev I.V."/>
            <person name="Rokhsar D.S."/>
            <person name="Boore J.L."/>
        </authorList>
    </citation>
    <scope>NUCLEOTIDE SEQUENCE [LARGE SCALE GENOMIC DNA]</scope>
    <source>
        <strain evidence="3">Pr102</strain>
    </source>
</reference>
<accession>H3GV78</accession>
<dbReference type="PANTHER" id="PTHR22538">
    <property type="entry name" value="CILIA- AND FLAGELLA-ASSOCIATED PROTEIN 74"/>
    <property type="match status" value="1"/>
</dbReference>
<dbReference type="Gene3D" id="3.40.50.1820">
    <property type="entry name" value="alpha/beta hydrolase"/>
    <property type="match status" value="1"/>
</dbReference>
<evidence type="ECO:0000313" key="2">
    <source>
        <dbReference type="EnsemblProtists" id="Phyra81212"/>
    </source>
</evidence>
<keyword evidence="1" id="KW-0732">Signal</keyword>
<evidence type="ECO:0008006" key="4">
    <source>
        <dbReference type="Google" id="ProtNLM"/>
    </source>
</evidence>
<dbReference type="VEuPathDB" id="FungiDB:KRP22_3082"/>